<evidence type="ECO:0000256" key="9">
    <source>
        <dbReference type="ARBA" id="ARBA00022989"/>
    </source>
</evidence>
<evidence type="ECO:0000313" key="16">
    <source>
        <dbReference type="EMBL" id="MDT0595500.1"/>
    </source>
</evidence>
<comment type="similarity">
    <text evidence="3 14 15">Belongs to the HemJ family.</text>
</comment>
<keyword evidence="10 14" id="KW-0560">Oxidoreductase</keyword>
<dbReference type="InterPro" id="IPR005265">
    <property type="entry name" value="HemJ-like"/>
</dbReference>
<feature type="transmembrane region" description="Helical" evidence="14">
    <location>
        <begin position="122"/>
        <end position="140"/>
    </location>
</feature>
<evidence type="ECO:0000256" key="3">
    <source>
        <dbReference type="ARBA" id="ARBA00006501"/>
    </source>
</evidence>
<evidence type="ECO:0000256" key="13">
    <source>
        <dbReference type="ARBA" id="ARBA00048390"/>
    </source>
</evidence>
<comment type="caution">
    <text evidence="16">The sequence shown here is derived from an EMBL/GenBank/DDBJ whole genome shotgun (WGS) entry which is preliminary data.</text>
</comment>
<dbReference type="EMBL" id="JAVRHX010000003">
    <property type="protein sequence ID" value="MDT0595500.1"/>
    <property type="molecule type" value="Genomic_DNA"/>
</dbReference>
<feature type="transmembrane region" description="Helical" evidence="14">
    <location>
        <begin position="82"/>
        <end position="102"/>
    </location>
</feature>
<dbReference type="PANTHER" id="PTHR40255">
    <property type="entry name" value="UPF0093 MEMBRANE PROTEIN SLR1790"/>
    <property type="match status" value="1"/>
</dbReference>
<dbReference type="RefSeq" id="WP_311369017.1">
    <property type="nucleotide sequence ID" value="NZ_JAVRHX010000003.1"/>
</dbReference>
<evidence type="ECO:0000256" key="14">
    <source>
        <dbReference type="HAMAP-Rule" id="MF_02239"/>
    </source>
</evidence>
<feature type="transmembrane region" description="Helical" evidence="14">
    <location>
        <begin position="51"/>
        <end position="76"/>
    </location>
</feature>
<organism evidence="16 17">
    <name type="scientific">Glaciecola petra</name>
    <dbReference type="NCBI Taxonomy" id="3075602"/>
    <lineage>
        <taxon>Bacteria</taxon>
        <taxon>Pseudomonadati</taxon>
        <taxon>Pseudomonadota</taxon>
        <taxon>Gammaproteobacteria</taxon>
        <taxon>Alteromonadales</taxon>
        <taxon>Alteromonadaceae</taxon>
        <taxon>Glaciecola</taxon>
    </lineage>
</organism>
<dbReference type="Pfam" id="PF03653">
    <property type="entry name" value="UPF0093"/>
    <property type="match status" value="1"/>
</dbReference>
<evidence type="ECO:0000256" key="1">
    <source>
        <dbReference type="ARBA" id="ARBA00004651"/>
    </source>
</evidence>
<dbReference type="HAMAP" id="MF_02239">
    <property type="entry name" value="HemJ"/>
    <property type="match status" value="1"/>
</dbReference>
<dbReference type="Proteomes" id="UP001253545">
    <property type="component" value="Unassembled WGS sequence"/>
</dbReference>
<comment type="subcellular location">
    <subcellularLocation>
        <location evidence="1 14">Cell membrane</location>
        <topology evidence="1 14">Multi-pass membrane protein</topology>
    </subcellularLocation>
</comment>
<comment type="pathway">
    <text evidence="2 14 15">Porphyrin-containing compound metabolism; protoporphyrin-IX biosynthesis; protoporphyrin-IX from protoporphyrinogen-IX: step 1/1.</text>
</comment>
<evidence type="ECO:0000256" key="10">
    <source>
        <dbReference type="ARBA" id="ARBA00023002"/>
    </source>
</evidence>
<dbReference type="EC" id="1.3.99.-" evidence="14 15"/>
<comment type="subunit">
    <text evidence="14">Homodimer.</text>
</comment>
<keyword evidence="7 14" id="KW-0812">Transmembrane</keyword>
<feature type="transmembrane region" description="Helical" evidence="14">
    <location>
        <begin position="12"/>
        <end position="30"/>
    </location>
</feature>
<evidence type="ECO:0000256" key="12">
    <source>
        <dbReference type="ARBA" id="ARBA00023136"/>
    </source>
</evidence>
<evidence type="ECO:0000256" key="2">
    <source>
        <dbReference type="ARBA" id="ARBA00005073"/>
    </source>
</evidence>
<keyword evidence="6 14" id="KW-0349">Heme</keyword>
<dbReference type="PANTHER" id="PTHR40255:SF1">
    <property type="entry name" value="PROTOPORPHYRINOGEN IX OXIDASE"/>
    <property type="match status" value="1"/>
</dbReference>
<name>A0ABU2ZS84_9ALTE</name>
<sequence length="143" mass="16792">MTLLLWYKALHIFFMIAWMAGIFYLPRLFVYNAESHNSEVKATLNIMQRRLWYFISPFALLTLVFGILIIVEYGLAIFKAGMWLHIKLVLVALFYVYHVYLFKIVKTFLAGKNTRSPKFYRFLNEAPVLVLLAIVILVVVRPI</sequence>
<evidence type="ECO:0000256" key="4">
    <source>
        <dbReference type="ARBA" id="ARBA00017504"/>
    </source>
</evidence>
<keyword evidence="8 14" id="KW-0479">Metal-binding</keyword>
<reference evidence="16 17" key="1">
    <citation type="submission" date="2023-09" db="EMBL/GenBank/DDBJ databases">
        <authorList>
            <person name="Rey-Velasco X."/>
        </authorList>
    </citation>
    <scope>NUCLEOTIDE SEQUENCE [LARGE SCALE GENOMIC DNA]</scope>
    <source>
        <strain evidence="16 17">P117</strain>
    </source>
</reference>
<keyword evidence="11 14" id="KW-0408">Iron</keyword>
<comment type="cofactor">
    <cofactor evidence="14 15">
        <name>heme b</name>
        <dbReference type="ChEBI" id="CHEBI:60344"/>
    </cofactor>
    <text evidence="14 15">Binds 1 heme b (iron(II)-protoporphyrin IX) group per subunit.</text>
</comment>
<keyword evidence="12 14" id="KW-0472">Membrane</keyword>
<protein>
    <recommendedName>
        <fullName evidence="4 14">Protoporphyrinogen IX oxidase</fullName>
        <shortName evidence="14">PPO</shortName>
        <ecNumber evidence="14 15">1.3.99.-</ecNumber>
    </recommendedName>
</protein>
<gene>
    <name evidence="16" type="ORF">RM552_11640</name>
</gene>
<accession>A0ABU2ZS84</accession>
<evidence type="ECO:0000256" key="8">
    <source>
        <dbReference type="ARBA" id="ARBA00022723"/>
    </source>
</evidence>
<evidence type="ECO:0000256" key="5">
    <source>
        <dbReference type="ARBA" id="ARBA00022475"/>
    </source>
</evidence>
<keyword evidence="5 14" id="KW-1003">Cell membrane</keyword>
<evidence type="ECO:0000256" key="6">
    <source>
        <dbReference type="ARBA" id="ARBA00022617"/>
    </source>
</evidence>
<evidence type="ECO:0000256" key="7">
    <source>
        <dbReference type="ARBA" id="ARBA00022692"/>
    </source>
</evidence>
<dbReference type="PIRSF" id="PIRSF004638">
    <property type="entry name" value="UCP004638"/>
    <property type="match status" value="1"/>
</dbReference>
<comment type="catalytic activity">
    <reaction evidence="13 14 15">
        <text>protoporphyrinogen IX + 3 A = protoporphyrin IX + 3 AH2</text>
        <dbReference type="Rhea" id="RHEA:62000"/>
        <dbReference type="ChEBI" id="CHEBI:13193"/>
        <dbReference type="ChEBI" id="CHEBI:17499"/>
        <dbReference type="ChEBI" id="CHEBI:57306"/>
        <dbReference type="ChEBI" id="CHEBI:57307"/>
    </reaction>
</comment>
<feature type="binding site" description="axial binding residue" evidence="14">
    <location>
        <position position="11"/>
    </location>
    <ligand>
        <name>heme</name>
        <dbReference type="ChEBI" id="CHEBI:30413"/>
    </ligand>
    <ligandPart>
        <name>Fe</name>
        <dbReference type="ChEBI" id="CHEBI:18248"/>
    </ligandPart>
</feature>
<proteinExistence type="inferred from homology"/>
<evidence type="ECO:0000256" key="15">
    <source>
        <dbReference type="PIRNR" id="PIRNR004638"/>
    </source>
</evidence>
<comment type="function">
    <text evidence="14 15">Catalyzes the oxidation of protoporphyrinogen IX to protoporphyrin IX.</text>
</comment>
<keyword evidence="17" id="KW-1185">Reference proteome</keyword>
<evidence type="ECO:0000313" key="17">
    <source>
        <dbReference type="Proteomes" id="UP001253545"/>
    </source>
</evidence>
<keyword evidence="9 14" id="KW-1133">Transmembrane helix</keyword>
<feature type="binding site" description="axial binding residue" evidence="14">
    <location>
        <position position="87"/>
    </location>
    <ligand>
        <name>heme</name>
        <dbReference type="ChEBI" id="CHEBI:30413"/>
    </ligand>
    <ligandPart>
        <name>Fe</name>
        <dbReference type="ChEBI" id="CHEBI:18248"/>
    </ligandPart>
</feature>
<evidence type="ECO:0000256" key="11">
    <source>
        <dbReference type="ARBA" id="ARBA00023004"/>
    </source>
</evidence>